<evidence type="ECO:0000256" key="1">
    <source>
        <dbReference type="ARBA" id="ARBA00006987"/>
    </source>
</evidence>
<dbReference type="InterPro" id="IPR042100">
    <property type="entry name" value="Bug_dom1"/>
</dbReference>
<dbReference type="PANTHER" id="PTHR42928:SF5">
    <property type="entry name" value="BLR1237 PROTEIN"/>
    <property type="match status" value="1"/>
</dbReference>
<accession>A0A3P4AZR9</accession>
<evidence type="ECO:0000256" key="2">
    <source>
        <dbReference type="SAM" id="SignalP"/>
    </source>
</evidence>
<dbReference type="AlphaFoldDB" id="A0A3P4AZR9"/>
<dbReference type="OrthoDB" id="8678477at2"/>
<comment type="similarity">
    <text evidence="1">Belongs to the UPF0065 (bug) family.</text>
</comment>
<gene>
    <name evidence="3" type="ORF">PIGHUM_00957</name>
</gene>
<dbReference type="CDD" id="cd07012">
    <property type="entry name" value="PBP2_Bug_TTT"/>
    <property type="match status" value="1"/>
</dbReference>
<sequence length="323" mass="34485">MISRRTFSLLAAVGAASLALSAQATEAWPSRPVSIVVAYPPGSTMDILARLVAQNLQEELKASFLVENRPGASGRIGAEYVARAAKDGYTLFISGNSTHSANPSLFKKLGYDPVKDFTPIIRIATMPYALAVREKSNIKTLAEFVKQAQQSKGRFAYAYGSPSAQVASVAFAASEGFDALGVPYKGQPPALTDLIGGQVDFIMADLPVLVPYVHAGTLRVLTVFSDKRSPLLPQVPTMLEGGVKGYDLAAWIGVSGPAGLPPEITSKLSDALSRILVKPEVTARLQTLGMQHSPNTPNQFAKYVDEQLLSWGQRVREAGIPAE</sequence>
<proteinExistence type="inferred from homology"/>
<keyword evidence="2" id="KW-0732">Signal</keyword>
<evidence type="ECO:0000313" key="4">
    <source>
        <dbReference type="Proteomes" id="UP000277294"/>
    </source>
</evidence>
<dbReference type="RefSeq" id="WP_124078187.1">
    <property type="nucleotide sequence ID" value="NZ_UWPJ01000008.1"/>
</dbReference>
<reference evidence="3 4" key="1">
    <citation type="submission" date="2018-10" db="EMBL/GenBank/DDBJ databases">
        <authorList>
            <person name="Criscuolo A."/>
        </authorList>
    </citation>
    <scope>NUCLEOTIDE SEQUENCE [LARGE SCALE GENOMIC DNA]</scope>
    <source>
        <strain evidence="3">DnA1</strain>
    </source>
</reference>
<dbReference type="Proteomes" id="UP000277294">
    <property type="component" value="Unassembled WGS sequence"/>
</dbReference>
<dbReference type="PIRSF" id="PIRSF017082">
    <property type="entry name" value="YflP"/>
    <property type="match status" value="1"/>
</dbReference>
<dbReference type="Gene3D" id="3.40.190.10">
    <property type="entry name" value="Periplasmic binding protein-like II"/>
    <property type="match status" value="1"/>
</dbReference>
<keyword evidence="3" id="KW-0675">Receptor</keyword>
<dbReference type="EMBL" id="UWPJ01000008">
    <property type="protein sequence ID" value="VCU68898.1"/>
    <property type="molecule type" value="Genomic_DNA"/>
</dbReference>
<organism evidence="3 4">
    <name type="scientific">Pigmentiphaga humi</name>
    <dbReference type="NCBI Taxonomy" id="2478468"/>
    <lineage>
        <taxon>Bacteria</taxon>
        <taxon>Pseudomonadati</taxon>
        <taxon>Pseudomonadota</taxon>
        <taxon>Betaproteobacteria</taxon>
        <taxon>Burkholderiales</taxon>
        <taxon>Alcaligenaceae</taxon>
        <taxon>Pigmentiphaga</taxon>
    </lineage>
</organism>
<name>A0A3P4AZR9_9BURK</name>
<dbReference type="SUPFAM" id="SSF53850">
    <property type="entry name" value="Periplasmic binding protein-like II"/>
    <property type="match status" value="1"/>
</dbReference>
<dbReference type="PROSITE" id="PS51318">
    <property type="entry name" value="TAT"/>
    <property type="match status" value="1"/>
</dbReference>
<keyword evidence="4" id="KW-1185">Reference proteome</keyword>
<feature type="chain" id="PRO_5018087176" evidence="2">
    <location>
        <begin position="25"/>
        <end position="323"/>
    </location>
</feature>
<dbReference type="Pfam" id="PF03401">
    <property type="entry name" value="TctC"/>
    <property type="match status" value="1"/>
</dbReference>
<dbReference type="Gene3D" id="3.40.190.150">
    <property type="entry name" value="Bordetella uptake gene, domain 1"/>
    <property type="match status" value="1"/>
</dbReference>
<dbReference type="InterPro" id="IPR005064">
    <property type="entry name" value="BUG"/>
</dbReference>
<dbReference type="PANTHER" id="PTHR42928">
    <property type="entry name" value="TRICARBOXYLATE-BINDING PROTEIN"/>
    <property type="match status" value="1"/>
</dbReference>
<evidence type="ECO:0000313" key="3">
    <source>
        <dbReference type="EMBL" id="VCU68898.1"/>
    </source>
</evidence>
<feature type="signal peptide" evidence="2">
    <location>
        <begin position="1"/>
        <end position="24"/>
    </location>
</feature>
<protein>
    <submittedName>
        <fullName evidence="3">Tripartite tricarboxylate transporter family receptor</fullName>
    </submittedName>
</protein>
<dbReference type="InterPro" id="IPR006311">
    <property type="entry name" value="TAT_signal"/>
</dbReference>